<evidence type="ECO:0000313" key="2">
    <source>
        <dbReference type="EMBL" id="QHT13380.1"/>
    </source>
</evidence>
<dbReference type="EMBL" id="MN739567">
    <property type="protein sequence ID" value="QHT13380.1"/>
    <property type="molecule type" value="Genomic_DNA"/>
</dbReference>
<proteinExistence type="predicted"/>
<name>A0A6C0DAH5_9ZZZZ</name>
<evidence type="ECO:0000256" key="1">
    <source>
        <dbReference type="SAM" id="Coils"/>
    </source>
</evidence>
<feature type="coiled-coil region" evidence="1">
    <location>
        <begin position="57"/>
        <end position="88"/>
    </location>
</feature>
<accession>A0A6C0DAH5</accession>
<keyword evidence="1" id="KW-0175">Coiled coil</keyword>
<reference evidence="2" key="1">
    <citation type="journal article" date="2020" name="Nature">
        <title>Giant virus diversity and host interactions through global metagenomics.</title>
        <authorList>
            <person name="Schulz F."/>
            <person name="Roux S."/>
            <person name="Paez-Espino D."/>
            <person name="Jungbluth S."/>
            <person name="Walsh D.A."/>
            <person name="Denef V.J."/>
            <person name="McMahon K.D."/>
            <person name="Konstantinidis K.T."/>
            <person name="Eloe-Fadrosh E.A."/>
            <person name="Kyrpides N.C."/>
            <person name="Woyke T."/>
        </authorList>
    </citation>
    <scope>NUCLEOTIDE SEQUENCE</scope>
    <source>
        <strain evidence="2">GVMAG-M-3300023174-131</strain>
    </source>
</reference>
<protein>
    <submittedName>
        <fullName evidence="2">Uncharacterized protein</fullName>
    </submittedName>
</protein>
<organism evidence="2">
    <name type="scientific">viral metagenome</name>
    <dbReference type="NCBI Taxonomy" id="1070528"/>
    <lineage>
        <taxon>unclassified sequences</taxon>
        <taxon>metagenomes</taxon>
        <taxon>organismal metagenomes</taxon>
    </lineage>
</organism>
<dbReference type="AlphaFoldDB" id="A0A6C0DAH5"/>
<sequence>MGQNNRNENKRIEREKTEESDIYLDNFSMLSETPLIKSFFSLHNERFNDFYCRTAELQNTILNINECYNELNNLLDNFKNNIMNKIETLDTTTIVNNINLQSRDSFITNLERPEFADELKLILNSWMKIFYKGTQLYFESYLHKHST</sequence>